<dbReference type="OrthoDB" id="283946at2"/>
<evidence type="ECO:0000313" key="3">
    <source>
        <dbReference type="Proteomes" id="UP000253562"/>
    </source>
</evidence>
<gene>
    <name evidence="2" type="ORF">DTL42_11800</name>
</gene>
<dbReference type="AlphaFoldDB" id="A0A368KQR5"/>
<evidence type="ECO:0000256" key="1">
    <source>
        <dbReference type="SAM" id="MobiDB-lite"/>
    </source>
</evidence>
<reference evidence="2 3" key="1">
    <citation type="submission" date="2018-07" db="EMBL/GenBank/DDBJ databases">
        <title>Comparative genomes isolates from brazilian mangrove.</title>
        <authorList>
            <person name="De Araujo J.E."/>
            <person name="Taketani R.G."/>
            <person name="Silva M.C.P."/>
            <person name="Lourenco M.V."/>
            <person name="Oliveira V.M."/>
            <person name="Andreote F.D."/>
        </authorList>
    </citation>
    <scope>NUCLEOTIDE SEQUENCE [LARGE SCALE GENOMIC DNA]</scope>
    <source>
        <strain evidence="2 3">HEX PRIS-MGV</strain>
    </source>
</reference>
<accession>A0A368KQR5</accession>
<feature type="compositionally biased region" description="Low complexity" evidence="1">
    <location>
        <begin position="68"/>
        <end position="85"/>
    </location>
</feature>
<feature type="compositionally biased region" description="Low complexity" evidence="1">
    <location>
        <begin position="98"/>
        <end position="113"/>
    </location>
</feature>
<evidence type="ECO:0000313" key="2">
    <source>
        <dbReference type="EMBL" id="RCS49214.1"/>
    </source>
</evidence>
<dbReference type="Proteomes" id="UP000253562">
    <property type="component" value="Unassembled WGS sequence"/>
</dbReference>
<protein>
    <submittedName>
        <fullName evidence="2">DNA-binding protein</fullName>
    </submittedName>
</protein>
<proteinExistence type="predicted"/>
<feature type="compositionally biased region" description="Acidic residues" evidence="1">
    <location>
        <begin position="218"/>
        <end position="239"/>
    </location>
</feature>
<dbReference type="EMBL" id="QPEX01000024">
    <property type="protein sequence ID" value="RCS49214.1"/>
    <property type="molecule type" value="Genomic_DNA"/>
</dbReference>
<dbReference type="GO" id="GO:0003677">
    <property type="term" value="F:DNA binding"/>
    <property type="evidence" value="ECO:0007669"/>
    <property type="project" value="UniProtKB-KW"/>
</dbReference>
<name>A0A368KQR5_9BACT</name>
<keyword evidence="2" id="KW-0238">DNA-binding</keyword>
<feature type="compositionally biased region" description="Low complexity" evidence="1">
    <location>
        <begin position="257"/>
        <end position="286"/>
    </location>
</feature>
<sequence length="455" mass="46592">MAEYIPLSDFAAKLGVSEEIIQDLRDRGKLRAFRDGSSWKFKDDELEKAKTILAEEGLAGDESQEFELSGGPDSEDGSSGSMDSLLIEDTGEGGDGGSSNIISNIDDSAGDIALSLPDSDLGLEDSLVSNTEESGLSSLDLGDDSSIDKPAEDEFSLVDDGELSLTDEESEADINLGGEPLDPEGTGSGLSLALEDESLDLGTSGIGMDHDSSGELSLDIEDDEDSSMDLLASEDELSLADEAPIPSNSDDSEIDLISDSSESGEIGLAASDDSFSLSSGDSGLDLLAEESPEPAAKGIAASDDEELFEPAAAADAAEGDFLLTPVEGELEDDDSGSQVIALDSDSMSSESGLFGSSTLEGGDFGGLGDSDGLEADDAMAASSGSGTMAQAAPAAAAPADISYTGLEVGLLGATALMLMACGLMVTDLMWNTWSFSEPYSISSTIMDSILGLLPS</sequence>
<feature type="region of interest" description="Disordered" evidence="1">
    <location>
        <begin position="54"/>
        <end position="299"/>
    </location>
</feature>
<organism evidence="2 3">
    <name type="scientific">Bremerella cremea</name>
    <dbReference type="NCBI Taxonomy" id="1031537"/>
    <lineage>
        <taxon>Bacteria</taxon>
        <taxon>Pseudomonadati</taxon>
        <taxon>Planctomycetota</taxon>
        <taxon>Planctomycetia</taxon>
        <taxon>Pirellulales</taxon>
        <taxon>Pirellulaceae</taxon>
        <taxon>Bremerella</taxon>
    </lineage>
</organism>
<feature type="compositionally biased region" description="Acidic residues" evidence="1">
    <location>
        <begin position="153"/>
        <end position="172"/>
    </location>
</feature>
<dbReference type="RefSeq" id="WP_114368931.1">
    <property type="nucleotide sequence ID" value="NZ_QPEX01000024.1"/>
</dbReference>
<comment type="caution">
    <text evidence="2">The sequence shown here is derived from an EMBL/GenBank/DDBJ whole genome shotgun (WGS) entry which is preliminary data.</text>
</comment>